<gene>
    <name evidence="2" type="ORF">HNQ61_000991</name>
</gene>
<dbReference type="RefSeq" id="WP_170037791.1">
    <property type="nucleotide sequence ID" value="NZ_JABDTL010000002.1"/>
</dbReference>
<comment type="caution">
    <text evidence="2">The sequence shown here is derived from an EMBL/GenBank/DDBJ whole genome shotgun (WGS) entry which is preliminary data.</text>
</comment>
<keyword evidence="3" id="KW-1185">Reference proteome</keyword>
<accession>A0A841GX48</accession>
<dbReference type="Proteomes" id="UP000582837">
    <property type="component" value="Unassembled WGS sequence"/>
</dbReference>
<evidence type="ECO:0000313" key="2">
    <source>
        <dbReference type="EMBL" id="MBB6069376.1"/>
    </source>
</evidence>
<name>A0A841GX48_9BACT</name>
<dbReference type="EMBL" id="JACHIA010000002">
    <property type="protein sequence ID" value="MBB6069376.1"/>
    <property type="molecule type" value="Genomic_DNA"/>
</dbReference>
<evidence type="ECO:0000313" key="3">
    <source>
        <dbReference type="Proteomes" id="UP000582837"/>
    </source>
</evidence>
<feature type="region of interest" description="Disordered" evidence="1">
    <location>
        <begin position="99"/>
        <end position="123"/>
    </location>
</feature>
<evidence type="ECO:0008006" key="4">
    <source>
        <dbReference type="Google" id="ProtNLM"/>
    </source>
</evidence>
<sequence>MHDVLRDRVMRHLEALPEEQLYQVLDYIEFLSSKYNRSVRTPNGIQRFGELLEDKMRQQGIAFGTIRGALGVVGTAGRVVSGITDAGRSVINEVGSVVSGASAPDTPPSASTQAAQVPPASDGGLFGTAGRLFSGLTEAGRTVLGEVGGVVLPNGARDEQNGAPPAAPPARRPDGDPQSGPPAP</sequence>
<proteinExistence type="predicted"/>
<dbReference type="AlphaFoldDB" id="A0A841GX48"/>
<feature type="region of interest" description="Disordered" evidence="1">
    <location>
        <begin position="150"/>
        <end position="184"/>
    </location>
</feature>
<organism evidence="2 3">
    <name type="scientific">Longimicrobium terrae</name>
    <dbReference type="NCBI Taxonomy" id="1639882"/>
    <lineage>
        <taxon>Bacteria</taxon>
        <taxon>Pseudomonadati</taxon>
        <taxon>Gemmatimonadota</taxon>
        <taxon>Longimicrobiia</taxon>
        <taxon>Longimicrobiales</taxon>
        <taxon>Longimicrobiaceae</taxon>
        <taxon>Longimicrobium</taxon>
    </lineage>
</organism>
<protein>
    <recommendedName>
        <fullName evidence="4">DUF2281 domain-containing protein</fullName>
    </recommendedName>
</protein>
<reference evidence="2 3" key="1">
    <citation type="submission" date="2020-08" db="EMBL/GenBank/DDBJ databases">
        <title>Genomic Encyclopedia of Type Strains, Phase IV (KMG-IV): sequencing the most valuable type-strain genomes for metagenomic binning, comparative biology and taxonomic classification.</title>
        <authorList>
            <person name="Goeker M."/>
        </authorList>
    </citation>
    <scope>NUCLEOTIDE SEQUENCE [LARGE SCALE GENOMIC DNA]</scope>
    <source>
        <strain evidence="2 3">DSM 29007</strain>
    </source>
</reference>
<evidence type="ECO:0000256" key="1">
    <source>
        <dbReference type="SAM" id="MobiDB-lite"/>
    </source>
</evidence>